<keyword evidence="2" id="KW-1133">Transmembrane helix</keyword>
<protein>
    <recommendedName>
        <fullName evidence="3">RING-type domain-containing protein</fullName>
    </recommendedName>
</protein>
<sequence>MLIDRYFGRSKKVFLAQSIQPANPNDALYNEKCPYCWDTYHDDHRAYRIHPCNHVFGLECVRIMADGTNGHLCPICRSALFRPPTQKLAADLIKTILFALLSFVCWVFSRLDRLKHRINSFAPRLCATLRIITLILFENTYGIATYIGGEHTNLETHNPQLDLQRPRLSLYFLQICLFGPRIYLREHGYMTFGPNGPEACVAISLTVLVMLLDFRRRWHGKMEDSRDRRQLFWILILSAMVKHANHAMTICLWSMGLNLTGLLCRWAEAHQGVVTIVYMVYALMHN</sequence>
<dbReference type="Pfam" id="PF13639">
    <property type="entry name" value="zf-RING_2"/>
    <property type="match status" value="1"/>
</dbReference>
<evidence type="ECO:0000313" key="4">
    <source>
        <dbReference type="EMBL" id="KAH7066513.1"/>
    </source>
</evidence>
<dbReference type="InterPro" id="IPR013083">
    <property type="entry name" value="Znf_RING/FYVE/PHD"/>
</dbReference>
<comment type="caution">
    <text evidence="4">The sequence shown here is derived from an EMBL/GenBank/DDBJ whole genome shotgun (WGS) entry which is preliminary data.</text>
</comment>
<dbReference type="SUPFAM" id="SSF57850">
    <property type="entry name" value="RING/U-box"/>
    <property type="match status" value="1"/>
</dbReference>
<evidence type="ECO:0000259" key="3">
    <source>
        <dbReference type="PROSITE" id="PS50089"/>
    </source>
</evidence>
<keyword evidence="1" id="KW-0862">Zinc</keyword>
<evidence type="ECO:0000256" key="2">
    <source>
        <dbReference type="SAM" id="Phobius"/>
    </source>
</evidence>
<gene>
    <name evidence="4" type="ORF">FB567DRAFT_616345</name>
</gene>
<dbReference type="Gene3D" id="3.30.40.10">
    <property type="entry name" value="Zinc/RING finger domain, C3HC4 (zinc finger)"/>
    <property type="match status" value="1"/>
</dbReference>
<dbReference type="AlphaFoldDB" id="A0A8K0VRR3"/>
<evidence type="ECO:0000313" key="5">
    <source>
        <dbReference type="Proteomes" id="UP000813461"/>
    </source>
</evidence>
<proteinExistence type="predicted"/>
<name>A0A8K0VRR3_9PLEO</name>
<dbReference type="InterPro" id="IPR001841">
    <property type="entry name" value="Znf_RING"/>
</dbReference>
<dbReference type="EMBL" id="JAGMVJ010000039">
    <property type="protein sequence ID" value="KAH7066513.1"/>
    <property type="molecule type" value="Genomic_DNA"/>
</dbReference>
<evidence type="ECO:0000256" key="1">
    <source>
        <dbReference type="PROSITE-ProRule" id="PRU00175"/>
    </source>
</evidence>
<dbReference type="PROSITE" id="PS50089">
    <property type="entry name" value="ZF_RING_2"/>
    <property type="match status" value="1"/>
</dbReference>
<keyword evidence="2" id="KW-0472">Membrane</keyword>
<keyword evidence="5" id="KW-1185">Reference proteome</keyword>
<feature type="transmembrane region" description="Helical" evidence="2">
    <location>
        <begin position="196"/>
        <end position="212"/>
    </location>
</feature>
<dbReference type="OrthoDB" id="3691193at2759"/>
<feature type="transmembrane region" description="Helical" evidence="2">
    <location>
        <begin position="88"/>
        <end position="109"/>
    </location>
</feature>
<feature type="transmembrane region" description="Helical" evidence="2">
    <location>
        <begin position="129"/>
        <end position="147"/>
    </location>
</feature>
<organism evidence="4 5">
    <name type="scientific">Paraphoma chrysanthemicola</name>
    <dbReference type="NCBI Taxonomy" id="798071"/>
    <lineage>
        <taxon>Eukaryota</taxon>
        <taxon>Fungi</taxon>
        <taxon>Dikarya</taxon>
        <taxon>Ascomycota</taxon>
        <taxon>Pezizomycotina</taxon>
        <taxon>Dothideomycetes</taxon>
        <taxon>Pleosporomycetidae</taxon>
        <taxon>Pleosporales</taxon>
        <taxon>Pleosporineae</taxon>
        <taxon>Phaeosphaeriaceae</taxon>
        <taxon>Paraphoma</taxon>
    </lineage>
</organism>
<reference evidence="4" key="1">
    <citation type="journal article" date="2021" name="Nat. Commun.">
        <title>Genetic determinants of endophytism in the Arabidopsis root mycobiome.</title>
        <authorList>
            <person name="Mesny F."/>
            <person name="Miyauchi S."/>
            <person name="Thiergart T."/>
            <person name="Pickel B."/>
            <person name="Atanasova L."/>
            <person name="Karlsson M."/>
            <person name="Huettel B."/>
            <person name="Barry K.W."/>
            <person name="Haridas S."/>
            <person name="Chen C."/>
            <person name="Bauer D."/>
            <person name="Andreopoulos W."/>
            <person name="Pangilinan J."/>
            <person name="LaButti K."/>
            <person name="Riley R."/>
            <person name="Lipzen A."/>
            <person name="Clum A."/>
            <person name="Drula E."/>
            <person name="Henrissat B."/>
            <person name="Kohler A."/>
            <person name="Grigoriev I.V."/>
            <person name="Martin F.M."/>
            <person name="Hacquard S."/>
        </authorList>
    </citation>
    <scope>NUCLEOTIDE SEQUENCE</scope>
    <source>
        <strain evidence="4">MPI-SDFR-AT-0120</strain>
    </source>
</reference>
<accession>A0A8K0VRR3</accession>
<dbReference type="Proteomes" id="UP000813461">
    <property type="component" value="Unassembled WGS sequence"/>
</dbReference>
<keyword evidence="2" id="KW-0812">Transmembrane</keyword>
<keyword evidence="1" id="KW-0479">Metal-binding</keyword>
<feature type="transmembrane region" description="Helical" evidence="2">
    <location>
        <begin position="232"/>
        <end position="255"/>
    </location>
</feature>
<feature type="domain" description="RING-type" evidence="3">
    <location>
        <begin position="33"/>
        <end position="77"/>
    </location>
</feature>
<keyword evidence="1" id="KW-0863">Zinc-finger</keyword>
<dbReference type="GO" id="GO:0008270">
    <property type="term" value="F:zinc ion binding"/>
    <property type="evidence" value="ECO:0007669"/>
    <property type="project" value="UniProtKB-KW"/>
</dbReference>